<reference evidence="2 3" key="1">
    <citation type="submission" date="2024-03" db="EMBL/GenBank/DDBJ databases">
        <title>YIM 134122 draft genome.</title>
        <authorList>
            <person name="Zuo S."/>
            <person name="Xiong L."/>
        </authorList>
    </citation>
    <scope>NUCLEOTIDE SEQUENCE [LARGE SCALE GENOMIC DNA]</scope>
    <source>
        <strain evidence="2 3">YIM 134122</strain>
    </source>
</reference>
<gene>
    <name evidence="2" type="ORF">WJX64_00445</name>
</gene>
<evidence type="ECO:0000313" key="3">
    <source>
        <dbReference type="Proteomes" id="UP001425155"/>
    </source>
</evidence>
<organism evidence="2 3">
    <name type="scientific">Leifsonia stereocauli</name>
    <dbReference type="NCBI Taxonomy" id="3134136"/>
    <lineage>
        <taxon>Bacteria</taxon>
        <taxon>Bacillati</taxon>
        <taxon>Actinomycetota</taxon>
        <taxon>Actinomycetes</taxon>
        <taxon>Micrococcales</taxon>
        <taxon>Microbacteriaceae</taxon>
        <taxon>Leifsonia</taxon>
    </lineage>
</organism>
<dbReference type="Proteomes" id="UP001425155">
    <property type="component" value="Unassembled WGS sequence"/>
</dbReference>
<name>A0ABU9VZ62_9MICO</name>
<accession>A0ABU9VZ62</accession>
<proteinExistence type="predicted"/>
<dbReference type="EMBL" id="JBCLVG010000001">
    <property type="protein sequence ID" value="MEN1945006.1"/>
    <property type="molecule type" value="Genomic_DNA"/>
</dbReference>
<comment type="caution">
    <text evidence="2">The sequence shown here is derived from an EMBL/GenBank/DDBJ whole genome shotgun (WGS) entry which is preliminary data.</text>
</comment>
<evidence type="ECO:0000256" key="1">
    <source>
        <dbReference type="SAM" id="MobiDB-lite"/>
    </source>
</evidence>
<dbReference type="RefSeq" id="WP_342110720.1">
    <property type="nucleotide sequence ID" value="NZ_JBCAUN010000001.1"/>
</dbReference>
<sequence>MHQMGDYMQRGSFATACFVAVVVGTLLTGCADTSATRATGPTTTATPTPTPTVVSFDMPSDLGPAPASDALSDEQIEALRVQNQEQNWQDVLKRFPDAVRPDVTFAGYLTPADDIVAVMTPCYTAFNIELEHGSTVDGKVVSVGPANLDEQGEIASYVCRSTHPSKPIAPMNTAQKEWLYRYLTEFLAPCFAANGIENPPAPSRTDFVAQWPNQGWWPTSGNAPMGTDQDLALQRACPGPE</sequence>
<evidence type="ECO:0008006" key="4">
    <source>
        <dbReference type="Google" id="ProtNLM"/>
    </source>
</evidence>
<evidence type="ECO:0000313" key="2">
    <source>
        <dbReference type="EMBL" id="MEN1945006.1"/>
    </source>
</evidence>
<keyword evidence="3" id="KW-1185">Reference proteome</keyword>
<protein>
    <recommendedName>
        <fullName evidence="4">Lipoprotein</fullName>
    </recommendedName>
</protein>
<feature type="region of interest" description="Disordered" evidence="1">
    <location>
        <begin position="33"/>
        <end position="69"/>
    </location>
</feature>
<feature type="compositionally biased region" description="Low complexity" evidence="1">
    <location>
        <begin position="33"/>
        <end position="47"/>
    </location>
</feature>